<dbReference type="CDD" id="cd07389">
    <property type="entry name" value="MPP_PhoD"/>
    <property type="match status" value="1"/>
</dbReference>
<feature type="domain" description="Phospholipase D N-terminal" evidence="2">
    <location>
        <begin position="50"/>
        <end position="146"/>
    </location>
</feature>
<dbReference type="PROSITE" id="PS51318">
    <property type="entry name" value="TAT"/>
    <property type="match status" value="1"/>
</dbReference>
<sequence>MTDRQRTTRLDLSRRHLLRCFGAGAVTAFALPWAGRALADPIFSTYPFQLGIASGEPAPDGFVIWTRLAPDPFALDHGMPSAGVEVAWEVAEDERFQTVAQKGVAVARPELGHAVHVEVAGLKPGRPYWYRFVAGRERSGTGRAMTTPTFGAPLDRVRFAVAGCQNYEQGYFTAHRHLASQNPDFVFCYGDYIYEGRGNRLRNGPDGPVESVRQHFGGEIYSIEDYRRRYAQYKMDTDLQAAHAAAPWFVTWDDHEIDNNWVDSLDQDGTPAPVFALRRQMAMQAYYEHMPLRASSLPVGPSMQLYRQARYGNLLDLNLLDTRQYRTDQPCGDRWGAGCTDISQRQAEVLGKRQHDWLMGNLSGSKAKWKALAQQVMVMDLDREPGPETTENLDSWAGYRVPRERLLAGIRDRRVSNAVVLTGDEHQNYAGELHIDGKNPGRDPIATEFVATSITSGGDGEDQRPQTVEIQKVNPQLKFHNSRRGYLMCDVDGERWQTEYIVMDQVSDRKGIASSRQKLVVEAGAARLQLG</sequence>
<dbReference type="InterPro" id="IPR018946">
    <property type="entry name" value="PhoD-like_MPP"/>
</dbReference>
<dbReference type="Gene3D" id="3.60.21.70">
    <property type="entry name" value="PhoD-like phosphatase"/>
    <property type="match status" value="1"/>
</dbReference>
<dbReference type="InterPro" id="IPR029052">
    <property type="entry name" value="Metallo-depent_PP-like"/>
</dbReference>
<feature type="domain" description="PhoD-like phosphatase metallophosphatase" evidence="1">
    <location>
        <begin position="159"/>
        <end position="500"/>
    </location>
</feature>
<organism evidence="3 4">
    <name type="scientific">Sphingomonas qomolangmaensis</name>
    <dbReference type="NCBI Taxonomy" id="2918765"/>
    <lineage>
        <taxon>Bacteria</taxon>
        <taxon>Pseudomonadati</taxon>
        <taxon>Pseudomonadota</taxon>
        <taxon>Alphaproteobacteria</taxon>
        <taxon>Sphingomonadales</taxon>
        <taxon>Sphingomonadaceae</taxon>
        <taxon>Sphingomonas</taxon>
    </lineage>
</organism>
<evidence type="ECO:0000259" key="2">
    <source>
        <dbReference type="Pfam" id="PF16655"/>
    </source>
</evidence>
<dbReference type="InterPro" id="IPR038607">
    <property type="entry name" value="PhoD-like_sf"/>
</dbReference>
<protein>
    <submittedName>
        <fullName evidence="3">Alkaline phosphatase D family protein</fullName>
    </submittedName>
</protein>
<gene>
    <name evidence="3" type="ORF">NMP03_02745</name>
</gene>
<reference evidence="3" key="1">
    <citation type="submission" date="2022-07" db="EMBL/GenBank/DDBJ databases">
        <title>Sphingomonas sp. nov., a novel bacterium isolated from the north slope of the Mount Everest.</title>
        <authorList>
            <person name="Cui X."/>
            <person name="Liu Y."/>
        </authorList>
    </citation>
    <scope>NUCLEOTIDE SEQUENCE</scope>
    <source>
        <strain evidence="3">S5-59</strain>
    </source>
</reference>
<evidence type="ECO:0000313" key="3">
    <source>
        <dbReference type="EMBL" id="UUL83171.1"/>
    </source>
</evidence>
<dbReference type="InterPro" id="IPR006311">
    <property type="entry name" value="TAT_signal"/>
</dbReference>
<accession>A0ABY5LB46</accession>
<name>A0ABY5LB46_9SPHN</name>
<proteinExistence type="predicted"/>
<keyword evidence="4" id="KW-1185">Reference proteome</keyword>
<dbReference type="PANTHER" id="PTHR43606">
    <property type="entry name" value="PHOSPHATASE, PUTATIVE (AFU_ORTHOLOGUE AFUA_6G08710)-RELATED"/>
    <property type="match status" value="1"/>
</dbReference>
<dbReference type="Proteomes" id="UP001058533">
    <property type="component" value="Chromosome"/>
</dbReference>
<dbReference type="InterPro" id="IPR032093">
    <property type="entry name" value="PhoD_N"/>
</dbReference>
<dbReference type="InterPro" id="IPR052900">
    <property type="entry name" value="Phospholipid_Metab_Enz"/>
</dbReference>
<dbReference type="EMBL" id="CP101740">
    <property type="protein sequence ID" value="UUL83171.1"/>
    <property type="molecule type" value="Genomic_DNA"/>
</dbReference>
<evidence type="ECO:0000259" key="1">
    <source>
        <dbReference type="Pfam" id="PF09423"/>
    </source>
</evidence>
<dbReference type="Gene3D" id="2.60.40.380">
    <property type="entry name" value="Purple acid phosphatase-like, N-terminal"/>
    <property type="match status" value="1"/>
</dbReference>
<evidence type="ECO:0000313" key="4">
    <source>
        <dbReference type="Proteomes" id="UP001058533"/>
    </source>
</evidence>
<dbReference type="SUPFAM" id="SSF56300">
    <property type="entry name" value="Metallo-dependent phosphatases"/>
    <property type="match status" value="1"/>
</dbReference>
<dbReference type="Pfam" id="PF16655">
    <property type="entry name" value="PhoD_N"/>
    <property type="match status" value="1"/>
</dbReference>
<dbReference type="Pfam" id="PF09423">
    <property type="entry name" value="PhoD"/>
    <property type="match status" value="1"/>
</dbReference>
<dbReference type="PANTHER" id="PTHR43606:SF2">
    <property type="entry name" value="ALKALINE PHOSPHATASE FAMILY PROTEIN (AFU_ORTHOLOGUE AFUA_5G03860)"/>
    <property type="match status" value="1"/>
</dbReference>
<dbReference type="RefSeq" id="WP_256507015.1">
    <property type="nucleotide sequence ID" value="NZ_CP101740.1"/>
</dbReference>